<dbReference type="RefSeq" id="WP_193929738.1">
    <property type="nucleotide sequence ID" value="NZ_JADEYC010000037.1"/>
</dbReference>
<keyword evidence="1" id="KW-1133">Transmembrane helix</keyword>
<gene>
    <name evidence="2" type="ORF">IQ251_17500</name>
</gene>
<accession>A0A929BER9</accession>
<keyword evidence="1" id="KW-0472">Membrane</keyword>
<name>A0A929BER9_9PSEU</name>
<reference evidence="2" key="1">
    <citation type="submission" date="2020-10" db="EMBL/GenBank/DDBJ databases">
        <title>Diversity and distribution of actinomycetes associated with coral in the coast of Hainan.</title>
        <authorList>
            <person name="Li F."/>
        </authorList>
    </citation>
    <scope>NUCLEOTIDE SEQUENCE</scope>
    <source>
        <strain evidence="2">HNM0983</strain>
    </source>
</reference>
<feature type="transmembrane region" description="Helical" evidence="1">
    <location>
        <begin position="40"/>
        <end position="67"/>
    </location>
</feature>
<comment type="caution">
    <text evidence="2">The sequence shown here is derived from an EMBL/GenBank/DDBJ whole genome shotgun (WGS) entry which is preliminary data.</text>
</comment>
<dbReference type="EMBL" id="JADEYC010000037">
    <property type="protein sequence ID" value="MBE9376248.1"/>
    <property type="molecule type" value="Genomic_DNA"/>
</dbReference>
<evidence type="ECO:0000313" key="3">
    <source>
        <dbReference type="Proteomes" id="UP000598360"/>
    </source>
</evidence>
<organism evidence="2 3">
    <name type="scientific">Saccharopolyspora montiporae</name>
    <dbReference type="NCBI Taxonomy" id="2781240"/>
    <lineage>
        <taxon>Bacteria</taxon>
        <taxon>Bacillati</taxon>
        <taxon>Actinomycetota</taxon>
        <taxon>Actinomycetes</taxon>
        <taxon>Pseudonocardiales</taxon>
        <taxon>Pseudonocardiaceae</taxon>
        <taxon>Saccharopolyspora</taxon>
    </lineage>
</organism>
<dbReference type="AlphaFoldDB" id="A0A929BER9"/>
<sequence length="385" mass="40675">MRPPNLLTRPWLLSGAAGALVTAAIELALGGGFRSVLTGWSGALLGTIALPLSLQLGLLVGAVLFGLRVRAVVLGATKLVWSGTVGRITLTVRALPVAMSAAIGPWRAPVFLRCWLAGLVSACCGAALVGTAWLLASGPFGRGLALAGTAFLLYKLWPRRVPFTTSTGWLLFALPRMPEPARTEFRISPLATSAREAVMSGELDRAAEVTDRIAALHPDSDAALTCRVAVLEARGDYAAAVLMLLNRMSQAELAPREMSYRLAGLAGLGFAAVEAEQLPAEDLLPVARKAMHDATALGYPEFELAGTRGLLALLDGDPDEAVRLAATGAEHGNTALSRADDYATIARAHMARHDNAAARQALAEAERLAPWWPRVVETRERLSVT</sequence>
<evidence type="ECO:0000256" key="1">
    <source>
        <dbReference type="SAM" id="Phobius"/>
    </source>
</evidence>
<dbReference type="InterPro" id="IPR011990">
    <property type="entry name" value="TPR-like_helical_dom_sf"/>
</dbReference>
<evidence type="ECO:0000313" key="2">
    <source>
        <dbReference type="EMBL" id="MBE9376248.1"/>
    </source>
</evidence>
<proteinExistence type="predicted"/>
<keyword evidence="1" id="KW-0812">Transmembrane</keyword>
<dbReference type="Gene3D" id="1.25.40.10">
    <property type="entry name" value="Tetratricopeptide repeat domain"/>
    <property type="match status" value="1"/>
</dbReference>
<keyword evidence="3" id="KW-1185">Reference proteome</keyword>
<dbReference type="Proteomes" id="UP000598360">
    <property type="component" value="Unassembled WGS sequence"/>
</dbReference>
<protein>
    <recommendedName>
        <fullName evidence="4">Tetratricopeptide repeat protein</fullName>
    </recommendedName>
</protein>
<evidence type="ECO:0008006" key="4">
    <source>
        <dbReference type="Google" id="ProtNLM"/>
    </source>
</evidence>
<feature type="transmembrane region" description="Helical" evidence="1">
    <location>
        <begin position="115"/>
        <end position="136"/>
    </location>
</feature>